<dbReference type="Proteomes" id="UP000222916">
    <property type="component" value="Chromosome"/>
</dbReference>
<gene>
    <name evidence="2" type="ORF">Asalp_43790</name>
</gene>
<name>T0QWC9_AERSA</name>
<evidence type="ECO:0000313" key="3">
    <source>
        <dbReference type="Proteomes" id="UP000222916"/>
    </source>
</evidence>
<dbReference type="RefSeq" id="WP_021140253.1">
    <property type="nucleotide sequence ID" value="NZ_ARYZ02000051.1"/>
</dbReference>
<accession>T0QWC9</accession>
<dbReference type="OrthoDB" id="5593782at2"/>
<organism evidence="2 3">
    <name type="scientific">Aeromonas salmonicida subsp. pectinolytica 34mel</name>
    <dbReference type="NCBI Taxonomy" id="1324960"/>
    <lineage>
        <taxon>Bacteria</taxon>
        <taxon>Pseudomonadati</taxon>
        <taxon>Pseudomonadota</taxon>
        <taxon>Gammaproteobacteria</taxon>
        <taxon>Aeromonadales</taxon>
        <taxon>Aeromonadaceae</taxon>
        <taxon>Aeromonas</taxon>
    </lineage>
</organism>
<dbReference type="InterPro" id="IPR057271">
    <property type="entry name" value="YagK_YfjJ_C"/>
</dbReference>
<reference evidence="3" key="1">
    <citation type="journal article" date="2018" name="BMC Genomics">
        <title>The complete and fully assembled genome sequence of Aeromonas salmonicida subsp. pectinolytica and its comparative analysis with other Aeromonas species: investigation of the mobilome in environmental and pathogenic strains.</title>
        <authorList>
            <person name="Pfeiffer F."/>
            <person name="Zamora-Lagos M.A."/>
            <person name="Blettinger M."/>
            <person name="Yeroslaviz A."/>
            <person name="Dahl A."/>
            <person name="Gruber S."/>
            <person name="Habermann B.H."/>
        </authorList>
    </citation>
    <scope>NUCLEOTIDE SEQUENCE [LARGE SCALE GENOMIC DNA]</scope>
    <source>
        <strain evidence="3">34mel</strain>
    </source>
</reference>
<sequence>MSVSEQKTQRTLTLNFEYANHYWPVLGEYPIRRDIMCGIFELLAKFFEKTSKLIAIRMDLKMRTWTPDNQPISQFFKRFKKKLIHHYGHCYNGYIWVREQDTAATQHYHVAVLLDGQKVRHSQTIKEMATALWLHGYLSSPKHPFYAIHRSQIQRFQALIYRLSYLAKSVTKGNRSKQVKDYQISRSIRKN</sequence>
<dbReference type="EMBL" id="CP022426">
    <property type="protein sequence ID" value="ATP11444.1"/>
    <property type="molecule type" value="Genomic_DNA"/>
</dbReference>
<evidence type="ECO:0000313" key="2">
    <source>
        <dbReference type="EMBL" id="ATP11444.1"/>
    </source>
</evidence>
<dbReference type="AlphaFoldDB" id="T0QWC9"/>
<protein>
    <submittedName>
        <fullName evidence="2">DUF3296 domain protein</fullName>
    </submittedName>
</protein>
<proteinExistence type="predicted"/>
<feature type="domain" description="YagK/YfjJ C-terminal" evidence="1">
    <location>
        <begin position="48"/>
        <end position="178"/>
    </location>
</feature>
<dbReference type="Pfam" id="PF11726">
    <property type="entry name" value="YagK_YfjJ_C"/>
    <property type="match status" value="1"/>
</dbReference>
<evidence type="ECO:0000259" key="1">
    <source>
        <dbReference type="Pfam" id="PF11726"/>
    </source>
</evidence>